<name>A0ABV6CC96_9GAMM</name>
<dbReference type="InterPro" id="IPR008927">
    <property type="entry name" value="6-PGluconate_DH-like_C_sf"/>
</dbReference>
<dbReference type="SUPFAM" id="SSF48179">
    <property type="entry name" value="6-phosphogluconate dehydrogenase C-terminal domain-like"/>
    <property type="match status" value="1"/>
</dbReference>
<dbReference type="InterPro" id="IPR013328">
    <property type="entry name" value="6PGD_dom2"/>
</dbReference>
<feature type="domain" description="Mannitol dehydrogenase C-terminal" evidence="4">
    <location>
        <begin position="277"/>
        <end position="466"/>
    </location>
</feature>
<evidence type="ECO:0000259" key="4">
    <source>
        <dbReference type="Pfam" id="PF08125"/>
    </source>
</evidence>
<dbReference type="Gene3D" id="3.40.50.720">
    <property type="entry name" value="NAD(P)-binding Rossmann-like Domain"/>
    <property type="match status" value="1"/>
</dbReference>
<dbReference type="PRINTS" id="PR00084">
    <property type="entry name" value="MTLDHDRGNASE"/>
</dbReference>
<evidence type="ECO:0000256" key="1">
    <source>
        <dbReference type="ARBA" id="ARBA00023002"/>
    </source>
</evidence>
<accession>A0ABV6CC96</accession>
<dbReference type="Gene3D" id="1.10.1040.10">
    <property type="entry name" value="N-(1-d-carboxylethyl)-l-norvaline Dehydrogenase, domain 2"/>
    <property type="match status" value="1"/>
</dbReference>
<dbReference type="InterPro" id="IPR013118">
    <property type="entry name" value="Mannitol_DH_C"/>
</dbReference>
<dbReference type="EMBL" id="JBHLXE010000105">
    <property type="protein sequence ID" value="MFC0180588.1"/>
    <property type="molecule type" value="Genomic_DNA"/>
</dbReference>
<evidence type="ECO:0000256" key="2">
    <source>
        <dbReference type="ARBA" id="ARBA00023027"/>
    </source>
</evidence>
<evidence type="ECO:0000313" key="5">
    <source>
        <dbReference type="EMBL" id="MFC0180588.1"/>
    </source>
</evidence>
<dbReference type="InterPro" id="IPR036291">
    <property type="entry name" value="NAD(P)-bd_dom_sf"/>
</dbReference>
<dbReference type="Proteomes" id="UP001589758">
    <property type="component" value="Unassembled WGS sequence"/>
</dbReference>
<dbReference type="PANTHER" id="PTHR43362">
    <property type="entry name" value="MANNITOL DEHYDROGENASE DSF1-RELATED"/>
    <property type="match status" value="1"/>
</dbReference>
<dbReference type="Pfam" id="PF08125">
    <property type="entry name" value="Mannitol_dh_C"/>
    <property type="match status" value="1"/>
</dbReference>
<keyword evidence="6" id="KW-1185">Reference proteome</keyword>
<reference evidence="5 6" key="1">
    <citation type="submission" date="2024-09" db="EMBL/GenBank/DDBJ databases">
        <authorList>
            <person name="Sun Q."/>
            <person name="Mori K."/>
        </authorList>
    </citation>
    <scope>NUCLEOTIDE SEQUENCE [LARGE SCALE GENOMIC DNA]</scope>
    <source>
        <strain evidence="5 6">CCM 8545</strain>
    </source>
</reference>
<proteinExistence type="predicted"/>
<dbReference type="InterPro" id="IPR050988">
    <property type="entry name" value="Mannitol_DH/Oxidoreductase"/>
</dbReference>
<evidence type="ECO:0000259" key="3">
    <source>
        <dbReference type="Pfam" id="PF01232"/>
    </source>
</evidence>
<dbReference type="PROSITE" id="PS00974">
    <property type="entry name" value="MANNITOL_DHGENASE"/>
    <property type="match status" value="1"/>
</dbReference>
<keyword evidence="1 5" id="KW-0560">Oxidoreductase</keyword>
<organism evidence="5 6">
    <name type="scientific">Thorsellia kenyensis</name>
    <dbReference type="NCBI Taxonomy" id="1549888"/>
    <lineage>
        <taxon>Bacteria</taxon>
        <taxon>Pseudomonadati</taxon>
        <taxon>Pseudomonadota</taxon>
        <taxon>Gammaproteobacteria</taxon>
        <taxon>Enterobacterales</taxon>
        <taxon>Thorselliaceae</taxon>
        <taxon>Thorsellia</taxon>
    </lineage>
</organism>
<comment type="caution">
    <text evidence="5">The sequence shown here is derived from an EMBL/GenBank/DDBJ whole genome shotgun (WGS) entry which is preliminary data.</text>
</comment>
<dbReference type="GO" id="GO:0016491">
    <property type="term" value="F:oxidoreductase activity"/>
    <property type="evidence" value="ECO:0007669"/>
    <property type="project" value="UniProtKB-KW"/>
</dbReference>
<gene>
    <name evidence="5" type="ORF">ACFFIT_10930</name>
</gene>
<sequence>MTFTASNSEVQVQKKLLKPKIIHLGFGAFHRAHQARYFDELYKKGESDYGICGVNLYSGVPLIQSLKLSNYQYPILEQTATSSDVINIDSVVKCLHPQIDGSQAIIEQIADCYTEIVSLTITEKGYYIDEATQRLDILNPYIAQDLNNLHTPQTAIGYIVAGLKLRYERDMVPITILSCDNLQNNGNKIRIAVIDFAHQIDPGLANWISTHICFPSTMVDRIVPAMTETSFDEFTKITRLSHPGALMTESFRQWVVEDNFAQPRPKLELVGVQFVKDVMPFEEMKLGMLNASHSFLAYLGFLGGFKTIDEVINEESFRQATLDLMIKYQIPTLKITDQGFLIDYAYALIKRFSNPHLKHQTQQIAQDGSLKIPQRLLHSLKWHLAQNTVPILPALAIVGWMRYVAGINESGEVFNVVDPKSQEFKSIYQEYSFTDGYVETLLSISTIFGQDLGKNTALVNTLCKLFNALNKHGAKVFVKQLVTQEYKL</sequence>
<feature type="domain" description="Mannitol dehydrogenase N-terminal" evidence="3">
    <location>
        <begin position="20"/>
        <end position="268"/>
    </location>
</feature>
<evidence type="ECO:0000313" key="6">
    <source>
        <dbReference type="Proteomes" id="UP001589758"/>
    </source>
</evidence>
<dbReference type="RefSeq" id="WP_385877707.1">
    <property type="nucleotide sequence ID" value="NZ_JBHLXE010000105.1"/>
</dbReference>
<dbReference type="EC" id="1.1.1.-" evidence="5"/>
<dbReference type="SUPFAM" id="SSF51735">
    <property type="entry name" value="NAD(P)-binding Rossmann-fold domains"/>
    <property type="match status" value="1"/>
</dbReference>
<dbReference type="Pfam" id="PF01232">
    <property type="entry name" value="Mannitol_dh"/>
    <property type="match status" value="1"/>
</dbReference>
<dbReference type="InterPro" id="IPR000669">
    <property type="entry name" value="Mannitol_DH"/>
</dbReference>
<protein>
    <submittedName>
        <fullName evidence="5">Mannitol dehydrogenase family protein</fullName>
        <ecNumber evidence="5">1.1.1.-</ecNumber>
    </submittedName>
</protein>
<keyword evidence="2" id="KW-0520">NAD</keyword>
<dbReference type="InterPro" id="IPR023027">
    <property type="entry name" value="Mannitol_DH_CS"/>
</dbReference>
<dbReference type="PANTHER" id="PTHR43362:SF1">
    <property type="entry name" value="MANNITOL DEHYDROGENASE 2-RELATED"/>
    <property type="match status" value="1"/>
</dbReference>
<dbReference type="InterPro" id="IPR013131">
    <property type="entry name" value="Mannitol_DH_N"/>
</dbReference>